<dbReference type="AlphaFoldDB" id="A0A0E0MH11"/>
<dbReference type="Gramene" id="OPUNC11G15920.1">
    <property type="protein sequence ID" value="OPUNC11G15920.1"/>
    <property type="gene ID" value="OPUNC11G15920"/>
</dbReference>
<accession>A0A0E0MH11</accession>
<reference evidence="1" key="2">
    <citation type="submission" date="2018-05" db="EMBL/GenBank/DDBJ databases">
        <title>OpunRS2 (Oryza punctata Reference Sequence Version 2).</title>
        <authorList>
            <person name="Zhang J."/>
            <person name="Kudrna D."/>
            <person name="Lee S."/>
            <person name="Talag J."/>
            <person name="Welchert J."/>
            <person name="Wing R.A."/>
        </authorList>
    </citation>
    <scope>NUCLEOTIDE SEQUENCE [LARGE SCALE GENOMIC DNA]</scope>
</reference>
<dbReference type="Proteomes" id="UP000026962">
    <property type="component" value="Chromosome 11"/>
</dbReference>
<dbReference type="PANTHER" id="PTHR35166:SF11">
    <property type="entry name" value="OS05G0151550 PROTEIN"/>
    <property type="match status" value="1"/>
</dbReference>
<dbReference type="PANTHER" id="PTHR35166">
    <property type="entry name" value="OS05G0193700 PROTEIN-RELATED"/>
    <property type="match status" value="1"/>
</dbReference>
<dbReference type="HOGENOM" id="CLU_1941504_0_0_1"/>
<dbReference type="EnsemblPlants" id="OPUNC11G15920.1">
    <property type="protein sequence ID" value="OPUNC11G15920.1"/>
    <property type="gene ID" value="OPUNC11G15920"/>
</dbReference>
<reference evidence="1" key="1">
    <citation type="submission" date="2015-04" db="UniProtKB">
        <authorList>
            <consortium name="EnsemblPlants"/>
        </authorList>
    </citation>
    <scope>IDENTIFICATION</scope>
</reference>
<keyword evidence="2" id="KW-1185">Reference proteome</keyword>
<proteinExistence type="predicted"/>
<evidence type="ECO:0000313" key="2">
    <source>
        <dbReference type="Proteomes" id="UP000026962"/>
    </source>
</evidence>
<evidence type="ECO:0000313" key="1">
    <source>
        <dbReference type="EnsemblPlants" id="OPUNC11G15920.1"/>
    </source>
</evidence>
<name>A0A0E0MH11_ORYPU</name>
<organism evidence="1">
    <name type="scientific">Oryza punctata</name>
    <name type="common">Red rice</name>
    <dbReference type="NCBI Taxonomy" id="4537"/>
    <lineage>
        <taxon>Eukaryota</taxon>
        <taxon>Viridiplantae</taxon>
        <taxon>Streptophyta</taxon>
        <taxon>Embryophyta</taxon>
        <taxon>Tracheophyta</taxon>
        <taxon>Spermatophyta</taxon>
        <taxon>Magnoliopsida</taxon>
        <taxon>Liliopsida</taxon>
        <taxon>Poales</taxon>
        <taxon>Poaceae</taxon>
        <taxon>BOP clade</taxon>
        <taxon>Oryzoideae</taxon>
        <taxon>Oryzeae</taxon>
        <taxon>Oryzinae</taxon>
        <taxon>Oryza</taxon>
    </lineage>
</organism>
<sequence length="130" mass="15074">MVLMPLNTMAAAILSLKREPRPTPEELAHLSPEERNERLAFADSWKEFNDKFGEFQNEIIRELKETGRYMVDESYFTEQAERRLVWRKNGPRSTGPESNSVTGTTTILFAVNPCDFRLPLNSVNPFFVYE</sequence>
<protein>
    <submittedName>
        <fullName evidence="1">Uncharacterized protein</fullName>
    </submittedName>
</protein>